<name>A0A131XN29_9ACAR</name>
<dbReference type="Pfam" id="PF13638">
    <property type="entry name" value="PIN_4"/>
    <property type="match status" value="1"/>
</dbReference>
<feature type="domain" description="PIN" evidence="2">
    <location>
        <begin position="2"/>
        <end position="128"/>
    </location>
</feature>
<dbReference type="InterPro" id="IPR052626">
    <property type="entry name" value="SWT1_Regulator"/>
</dbReference>
<dbReference type="PANTHER" id="PTHR16161">
    <property type="entry name" value="TRANSCRIPTIONAL PROTEIN SWT1"/>
    <property type="match status" value="1"/>
</dbReference>
<dbReference type="Gene3D" id="3.40.50.1010">
    <property type="entry name" value="5'-nuclease"/>
    <property type="match status" value="1"/>
</dbReference>
<organism evidence="3">
    <name type="scientific">Hyalomma excavatum</name>
    <dbReference type="NCBI Taxonomy" id="257692"/>
    <lineage>
        <taxon>Eukaryota</taxon>
        <taxon>Metazoa</taxon>
        <taxon>Ecdysozoa</taxon>
        <taxon>Arthropoda</taxon>
        <taxon>Chelicerata</taxon>
        <taxon>Arachnida</taxon>
        <taxon>Acari</taxon>
        <taxon>Parasitiformes</taxon>
        <taxon>Ixodida</taxon>
        <taxon>Ixodoidea</taxon>
        <taxon>Ixodidae</taxon>
        <taxon>Hyalomminae</taxon>
        <taxon>Hyalomma</taxon>
    </lineage>
</organism>
<reference evidence="3" key="1">
    <citation type="journal article" date="2017" name="Ticks Tick Borne Dis.">
        <title>An insight into the sialome of Hyalomma excavatum.</title>
        <authorList>
            <person name="Ribeiro J.M."/>
            <person name="Slovak M."/>
            <person name="Francischetti I.M."/>
        </authorList>
    </citation>
    <scope>NUCLEOTIDE SEQUENCE</scope>
    <source>
        <strain evidence="3">Samish</strain>
        <tissue evidence="3">Salivary glands</tissue>
    </source>
</reference>
<dbReference type="InterPro" id="IPR002716">
    <property type="entry name" value="PIN_dom"/>
</dbReference>
<protein>
    <submittedName>
        <fullName evidence="3">Putative transcriptional protein swt1</fullName>
    </submittedName>
</protein>
<dbReference type="PANTHER" id="PTHR16161:SF0">
    <property type="entry name" value="TRANSCRIPTIONAL PROTEIN SWT1"/>
    <property type="match status" value="1"/>
</dbReference>
<dbReference type="SUPFAM" id="SSF88723">
    <property type="entry name" value="PIN domain-like"/>
    <property type="match status" value="1"/>
</dbReference>
<dbReference type="EMBL" id="GEFH01001043">
    <property type="protein sequence ID" value="JAP67538.1"/>
    <property type="molecule type" value="mRNA"/>
</dbReference>
<evidence type="ECO:0000313" key="3">
    <source>
        <dbReference type="EMBL" id="JAP67538.1"/>
    </source>
</evidence>
<dbReference type="GO" id="GO:0005634">
    <property type="term" value="C:nucleus"/>
    <property type="evidence" value="ECO:0007669"/>
    <property type="project" value="TreeGrafter"/>
</dbReference>
<accession>A0A131XN29</accession>
<evidence type="ECO:0000259" key="2">
    <source>
        <dbReference type="SMART" id="SM00670"/>
    </source>
</evidence>
<feature type="compositionally biased region" description="Low complexity" evidence="1">
    <location>
        <begin position="332"/>
        <end position="345"/>
    </location>
</feature>
<feature type="non-terminal residue" evidence="3">
    <location>
        <position position="1"/>
    </location>
</feature>
<sequence length="588" mass="65633">GTYVVTDTNIFLSSLDLIERIVWPDTGNEDMVVCIPWMAIQELDNIKNRKKGPLSNSAKCAVTFIYEVLSSKNPRLRGQTVVEARRIDEILRKDRSNINDDHFLHCCLEIRKQGSKVLLMSNDRNLRNKAMINGIETVSADEMAKKLGLPIVKRDCRQTSPSASSTKQEKPSLLLSKDSGFTFGAWQKQKEAVKETSVESNIPTCCVPSRVPDEGTILMEVREILRRSLDLVLQSELESAFGALWLRVIKFKPPWTAETALQCILRHWIALTGTAFKKSMKPVISNLLSKLSSNCGAGECASTAELAMQLCSEFQLHYPQLAGDVARLKQLSESQQASPGSSAAQLDGQSSTPPDLDCSRPLLNTDSGSPSSDVPHTETKVQQNSVAVGQPQTPVAHGPPHGPRRGQQGVVERRPLRPPKEAQLGVPQPPPPQPRLSTPFDLFQDSFATLNDYCGTLISKMNVDYHHEYPFHMRDGYKTDHASIISVYKTVVRVLDQVTYVVKHFDTPREKLLDLAEAIIKELNELLQMLHHEEMPEEQTRHVQLYSMVDFLVNPANRSQLTVGKKQIESLHNSLSHIALHALSQLPH</sequence>
<dbReference type="CDD" id="cd18727">
    <property type="entry name" value="PIN_Swt1-like"/>
    <property type="match status" value="1"/>
</dbReference>
<proteinExistence type="evidence at transcript level"/>
<feature type="compositionally biased region" description="Basic and acidic residues" evidence="1">
    <location>
        <begin position="411"/>
        <end position="420"/>
    </location>
</feature>
<dbReference type="SMART" id="SM00670">
    <property type="entry name" value="PINc"/>
    <property type="match status" value="1"/>
</dbReference>
<feature type="region of interest" description="Disordered" evidence="1">
    <location>
        <begin position="332"/>
        <end position="439"/>
    </location>
</feature>
<feature type="compositionally biased region" description="Polar residues" evidence="1">
    <location>
        <begin position="362"/>
        <end position="393"/>
    </location>
</feature>
<evidence type="ECO:0000256" key="1">
    <source>
        <dbReference type="SAM" id="MobiDB-lite"/>
    </source>
</evidence>
<dbReference type="InterPro" id="IPR029060">
    <property type="entry name" value="PIN-like_dom_sf"/>
</dbReference>
<dbReference type="AlphaFoldDB" id="A0A131XN29"/>